<proteinExistence type="predicted"/>
<evidence type="ECO:0000256" key="1">
    <source>
        <dbReference type="SAM" id="Phobius"/>
    </source>
</evidence>
<feature type="transmembrane region" description="Helical" evidence="1">
    <location>
        <begin position="56"/>
        <end position="76"/>
    </location>
</feature>
<keyword evidence="1" id="KW-0472">Membrane</keyword>
<accession>W7TPD4</accession>
<feature type="transmembrane region" description="Helical" evidence="1">
    <location>
        <begin position="289"/>
        <end position="309"/>
    </location>
</feature>
<dbReference type="AlphaFoldDB" id="W7TPD4"/>
<name>W7TPD4_9STRA</name>
<feature type="transmembrane region" description="Helical" evidence="1">
    <location>
        <begin position="196"/>
        <end position="214"/>
    </location>
</feature>
<keyword evidence="3" id="KW-1185">Reference proteome</keyword>
<sequence length="452" mass="49890">MPAVLFNALAMGALRGFLDTTTPLLVITAAFILDYACPAEWLSWLLPSTARTTSALLNFGVTTVLADYAATLMYAWKFFTLYPARRRATNLSEFLVWWQRAWRQERKMRARQKKQRRVIELAEDDNGASLVHPPAWPFSKDFPPPQSLPPTLWKIVSQGWSVLTRSVLYQILLLSASSLGPSLLPSAQVGRRLLQYGSAGGFFFGIIYLLGGASAHSWSVFKLDTAAALKLRPILWIVSLLVPVTAIVQVGGGILQGAQDFDYQARLMGLCVLLSGSLLHLTTHGRDATAFVGSGAGQLFSVWMALLVFQSLRALGFAYRFWIDATCPLSAASNDGSGGRAQWPLNSWLHTFWQAFRNKDGIINRAALQLPSSVNYISRAAVGNSTNLLPVLYNLIIIFGEQSLCRVVCTRQNPGMFQITSSHFIILSLGRISQTGKGGFSMQYSFDMTQCF</sequence>
<dbReference type="OrthoDB" id="2126698at2759"/>
<feature type="transmembrane region" description="Helical" evidence="1">
    <location>
        <begin position="234"/>
        <end position="255"/>
    </location>
</feature>
<feature type="transmembrane region" description="Helical" evidence="1">
    <location>
        <begin position="24"/>
        <end position="44"/>
    </location>
</feature>
<dbReference type="Proteomes" id="UP000019335">
    <property type="component" value="Chromosome 3"/>
</dbReference>
<gene>
    <name evidence="2" type="ORF">Naga_100308g6</name>
</gene>
<comment type="caution">
    <text evidence="2">The sequence shown here is derived from an EMBL/GenBank/DDBJ whole genome shotgun (WGS) entry which is preliminary data.</text>
</comment>
<dbReference type="EMBL" id="AZIL01000218">
    <property type="protein sequence ID" value="EWM28960.1"/>
    <property type="molecule type" value="Genomic_DNA"/>
</dbReference>
<evidence type="ECO:0000313" key="3">
    <source>
        <dbReference type="Proteomes" id="UP000019335"/>
    </source>
</evidence>
<keyword evidence="1" id="KW-1133">Transmembrane helix</keyword>
<keyword evidence="1" id="KW-0812">Transmembrane</keyword>
<organism evidence="2 3">
    <name type="scientific">Nannochloropsis gaditana</name>
    <dbReference type="NCBI Taxonomy" id="72520"/>
    <lineage>
        <taxon>Eukaryota</taxon>
        <taxon>Sar</taxon>
        <taxon>Stramenopiles</taxon>
        <taxon>Ochrophyta</taxon>
        <taxon>Eustigmatophyceae</taxon>
        <taxon>Eustigmatales</taxon>
        <taxon>Monodopsidaceae</taxon>
        <taxon>Nannochloropsis</taxon>
    </lineage>
</organism>
<feature type="transmembrane region" description="Helical" evidence="1">
    <location>
        <begin position="267"/>
        <end position="283"/>
    </location>
</feature>
<evidence type="ECO:0000313" key="2">
    <source>
        <dbReference type="EMBL" id="EWM28960.1"/>
    </source>
</evidence>
<protein>
    <submittedName>
        <fullName evidence="2">Uncharacterized protein</fullName>
    </submittedName>
</protein>
<reference evidence="2 3" key="1">
    <citation type="journal article" date="2014" name="Mol. Plant">
        <title>Chromosome Scale Genome Assembly and Transcriptome Profiling of Nannochloropsis gaditana in Nitrogen Depletion.</title>
        <authorList>
            <person name="Corteggiani Carpinelli E."/>
            <person name="Telatin A."/>
            <person name="Vitulo N."/>
            <person name="Forcato C."/>
            <person name="D'Angelo M."/>
            <person name="Schiavon R."/>
            <person name="Vezzi A."/>
            <person name="Giacometti G.M."/>
            <person name="Morosinotto T."/>
            <person name="Valle G."/>
        </authorList>
    </citation>
    <scope>NUCLEOTIDE SEQUENCE [LARGE SCALE GENOMIC DNA]</scope>
    <source>
        <strain evidence="2 3">B-31</strain>
    </source>
</reference>